<evidence type="ECO:0000259" key="4">
    <source>
        <dbReference type="PROSITE" id="PS52039"/>
    </source>
</evidence>
<proteinExistence type="predicted"/>
<dbReference type="PROSITE" id="PS52039">
    <property type="entry name" value="TOPO_IA_2"/>
    <property type="match status" value="1"/>
</dbReference>
<comment type="caution">
    <text evidence="5">The sequence shown here is derived from an EMBL/GenBank/DDBJ whole genome shotgun (WGS) entry which is preliminary data.</text>
</comment>
<dbReference type="InterPro" id="IPR013497">
    <property type="entry name" value="Topo_IA_cen"/>
</dbReference>
<dbReference type="GO" id="GO:0006265">
    <property type="term" value="P:DNA topological change"/>
    <property type="evidence" value="ECO:0007669"/>
    <property type="project" value="InterPro"/>
</dbReference>
<dbReference type="Pfam" id="PF01751">
    <property type="entry name" value="Toprim"/>
    <property type="match status" value="1"/>
</dbReference>
<feature type="domain" description="Topo IA-type catalytic" evidence="4">
    <location>
        <begin position="159"/>
        <end position="598"/>
    </location>
</feature>
<dbReference type="SMART" id="SM00493">
    <property type="entry name" value="TOPRIM"/>
    <property type="match status" value="1"/>
</dbReference>
<sequence length="702" mass="78427">MDIKDGNSMIDMLILAEKSSAAKHMAKAFGGMTGSVVGKTYKIVHAHGHLMEFKDPEKMVTTEADKQRYSSWTDMQTMPWNQDDFSWAKTYAKAYNAYTKKSKSTRADVTAIKAEAANAKAILMATDNDPSGEGDLLGWEIINAIKWHGPVYRIRFADETPKSLNQAIRQMVEITDQFKQGEYLKSDARSKWDFLSMQLTRISTYAARQAGYRVKVINQGRLKSVIVLKIWQQQQLIDNYVKTPYFETKFKDPAGHIFARELKTEAQKQAARFADEKSGQADVARYTKSPVIKLKRVHKTQAPGALLDLAKLGSLLARQGFNPKEVLATYQKMYEAEIVSYPRTEDRKITQEQYNELLPVADRIAAVIGVDPQLLTHRTLRSKHRASSAAHGANRPGVKVPQSLAELAKYGPSAQAIYKTLAANYLAILGEDYEFDRITAELQLYPAFKTGFNVPVKLNYKAIFDDAEKGVPESQLANQTVGPEAAPFMYQGANPKPTRPSADWIGKFLEKHNIGTGATRLSVQAQLTSGKNAFINEKRGFYTLTQPGTIAAILVRETWIGSPQITKQLFDHMDAVGKLNEAPAVVVNSATKVIAHDLPLILRNSQELAQFVGQQSKARTTKKYKTKPKTQGQYRDGQTVEFNSTWGGHKFSAEEIRKLLQGDTISFNATSKYGKAYTATGALKQQTFKGKRFWGFKADFGK</sequence>
<dbReference type="PANTHER" id="PTHR11390">
    <property type="entry name" value="PROKARYOTIC DNA TOPOISOMERASE"/>
    <property type="match status" value="1"/>
</dbReference>
<keyword evidence="3 5" id="KW-0413">Isomerase</keyword>
<dbReference type="GO" id="GO:0043597">
    <property type="term" value="C:cytoplasmic replication fork"/>
    <property type="evidence" value="ECO:0007669"/>
    <property type="project" value="TreeGrafter"/>
</dbReference>
<dbReference type="InterPro" id="IPR013824">
    <property type="entry name" value="Topo_IA_cen_sub1"/>
</dbReference>
<dbReference type="EMBL" id="AZCN01000005">
    <property type="protein sequence ID" value="KRK18978.1"/>
    <property type="molecule type" value="Genomic_DNA"/>
</dbReference>
<dbReference type="PATRIC" id="fig|913848.6.peg.1808"/>
<dbReference type="Pfam" id="PF01131">
    <property type="entry name" value="Topoisom_bac"/>
    <property type="match status" value="1"/>
</dbReference>
<evidence type="ECO:0000256" key="3">
    <source>
        <dbReference type="ARBA" id="ARBA00023235"/>
    </source>
</evidence>
<dbReference type="Gene3D" id="3.40.50.140">
    <property type="match status" value="1"/>
</dbReference>
<dbReference type="GO" id="GO:0003677">
    <property type="term" value="F:DNA binding"/>
    <property type="evidence" value="ECO:0007669"/>
    <property type="project" value="UniProtKB-KW"/>
</dbReference>
<gene>
    <name evidence="5" type="ORF">FD22_GL001765</name>
</gene>
<dbReference type="InterPro" id="IPR003602">
    <property type="entry name" value="Topo_IA_DNA-bd_dom"/>
</dbReference>
<dbReference type="InterPro" id="IPR013825">
    <property type="entry name" value="Topo_IA_cen_sub2"/>
</dbReference>
<reference evidence="5 6" key="1">
    <citation type="journal article" date="2015" name="Genome Announc.">
        <title>Expanding the biotechnology potential of lactobacilli through comparative genomics of 213 strains and associated genera.</title>
        <authorList>
            <person name="Sun Z."/>
            <person name="Harris H.M."/>
            <person name="McCann A."/>
            <person name="Guo C."/>
            <person name="Argimon S."/>
            <person name="Zhang W."/>
            <person name="Yang X."/>
            <person name="Jeffery I.B."/>
            <person name="Cooney J.C."/>
            <person name="Kagawa T.F."/>
            <person name="Liu W."/>
            <person name="Song Y."/>
            <person name="Salvetti E."/>
            <person name="Wrobel A."/>
            <person name="Rasinkangas P."/>
            <person name="Parkhill J."/>
            <person name="Rea M.C."/>
            <person name="O'Sullivan O."/>
            <person name="Ritari J."/>
            <person name="Douillard F.P."/>
            <person name="Paul Ross R."/>
            <person name="Yang R."/>
            <person name="Briner A.E."/>
            <person name="Felis G.E."/>
            <person name="de Vos W.M."/>
            <person name="Barrangou R."/>
            <person name="Klaenhammer T.R."/>
            <person name="Caufield P.W."/>
            <person name="Cui Y."/>
            <person name="Zhang H."/>
            <person name="O'Toole P.W."/>
        </authorList>
    </citation>
    <scope>NUCLEOTIDE SEQUENCE [LARGE SCALE GENOMIC DNA]</scope>
    <source>
        <strain evidence="5 6">DSM 20001</strain>
    </source>
</reference>
<dbReference type="AlphaFoldDB" id="A0A0R1FIG2"/>
<dbReference type="InterPro" id="IPR013826">
    <property type="entry name" value="Topo_IA_cen_sub3"/>
</dbReference>
<evidence type="ECO:0000256" key="2">
    <source>
        <dbReference type="ARBA" id="ARBA00023125"/>
    </source>
</evidence>
<dbReference type="GO" id="GO:0006310">
    <property type="term" value="P:DNA recombination"/>
    <property type="evidence" value="ECO:0007669"/>
    <property type="project" value="TreeGrafter"/>
</dbReference>
<dbReference type="PANTHER" id="PTHR11390:SF21">
    <property type="entry name" value="DNA TOPOISOMERASE 3-ALPHA"/>
    <property type="match status" value="1"/>
</dbReference>
<keyword evidence="2" id="KW-0238">DNA-binding</keyword>
<dbReference type="SUPFAM" id="SSF56712">
    <property type="entry name" value="Prokaryotic type I DNA topoisomerase"/>
    <property type="match status" value="1"/>
</dbReference>
<dbReference type="GO" id="GO:0003917">
    <property type="term" value="F:DNA topoisomerase type I (single strand cut, ATP-independent) activity"/>
    <property type="evidence" value="ECO:0007669"/>
    <property type="project" value="InterPro"/>
</dbReference>
<dbReference type="eggNOG" id="COG0550">
    <property type="taxonomic scope" value="Bacteria"/>
</dbReference>
<organism evidence="5 6">
    <name type="scientific">Loigolactobacillus coryniformis subsp. coryniformis KCTC 3167 = DSM 20001</name>
    <dbReference type="NCBI Taxonomy" id="913848"/>
    <lineage>
        <taxon>Bacteria</taxon>
        <taxon>Bacillati</taxon>
        <taxon>Bacillota</taxon>
        <taxon>Bacilli</taxon>
        <taxon>Lactobacillales</taxon>
        <taxon>Lactobacillaceae</taxon>
        <taxon>Loigolactobacillus</taxon>
    </lineage>
</organism>
<dbReference type="Gene3D" id="1.10.460.10">
    <property type="entry name" value="Topoisomerase I, domain 2"/>
    <property type="match status" value="1"/>
</dbReference>
<keyword evidence="1" id="KW-0799">Topoisomerase</keyword>
<dbReference type="InterPro" id="IPR006171">
    <property type="entry name" value="TOPRIM_dom"/>
</dbReference>
<dbReference type="SMART" id="SM00437">
    <property type="entry name" value="TOP1Ac"/>
    <property type="match status" value="1"/>
</dbReference>
<evidence type="ECO:0000313" key="6">
    <source>
        <dbReference type="Proteomes" id="UP000051181"/>
    </source>
</evidence>
<name>A0A0R1FIG2_9LACO</name>
<dbReference type="GO" id="GO:0006281">
    <property type="term" value="P:DNA repair"/>
    <property type="evidence" value="ECO:0007669"/>
    <property type="project" value="TreeGrafter"/>
</dbReference>
<dbReference type="Proteomes" id="UP000051181">
    <property type="component" value="Unassembled WGS sequence"/>
</dbReference>
<accession>A0A0R1FIG2</accession>
<evidence type="ECO:0000256" key="1">
    <source>
        <dbReference type="ARBA" id="ARBA00023029"/>
    </source>
</evidence>
<dbReference type="InterPro" id="IPR000380">
    <property type="entry name" value="Topo_IA"/>
</dbReference>
<evidence type="ECO:0000313" key="5">
    <source>
        <dbReference type="EMBL" id="KRK18978.1"/>
    </source>
</evidence>
<dbReference type="Gene3D" id="1.10.290.10">
    <property type="entry name" value="Topoisomerase I, domain 4"/>
    <property type="match status" value="1"/>
</dbReference>
<dbReference type="InterPro" id="IPR023405">
    <property type="entry name" value="Topo_IA_core_domain"/>
</dbReference>
<dbReference type="Gene3D" id="2.70.20.10">
    <property type="entry name" value="Topoisomerase I, domain 3"/>
    <property type="match status" value="1"/>
</dbReference>
<protein>
    <submittedName>
        <fullName evidence="5">Topoisomerase IA</fullName>
    </submittedName>
</protein>